<reference evidence="2" key="1">
    <citation type="submission" date="2022-01" db="EMBL/GenBank/DDBJ databases">
        <authorList>
            <person name="King R."/>
        </authorList>
    </citation>
    <scope>NUCLEOTIDE SEQUENCE</scope>
</reference>
<proteinExistence type="predicted"/>
<dbReference type="PANTHER" id="PTHR43861">
    <property type="entry name" value="TRANS-ACONITATE 2-METHYLTRANSFERASE-RELATED"/>
    <property type="match status" value="1"/>
</dbReference>
<dbReference type="Gene3D" id="3.40.50.150">
    <property type="entry name" value="Vaccinia Virus protein VP39"/>
    <property type="match status" value="1"/>
</dbReference>
<keyword evidence="3" id="KW-1185">Reference proteome</keyword>
<dbReference type="SUPFAM" id="SSF53335">
    <property type="entry name" value="S-adenosyl-L-methionine-dependent methyltransferases"/>
    <property type="match status" value="1"/>
</dbReference>
<dbReference type="InterPro" id="IPR029063">
    <property type="entry name" value="SAM-dependent_MTases_sf"/>
</dbReference>
<gene>
    <name evidence="2" type="ORF">PHAECO_LOCUS7181</name>
</gene>
<dbReference type="OrthoDB" id="66144at2759"/>
<reference evidence="2" key="2">
    <citation type="submission" date="2022-10" db="EMBL/GenBank/DDBJ databases">
        <authorList>
            <consortium name="ENA_rothamsted_submissions"/>
            <consortium name="culmorum"/>
            <person name="King R."/>
        </authorList>
    </citation>
    <scope>NUCLEOTIDE SEQUENCE</scope>
</reference>
<organism evidence="2 3">
    <name type="scientific">Phaedon cochleariae</name>
    <name type="common">Mustard beetle</name>
    <dbReference type="NCBI Taxonomy" id="80249"/>
    <lineage>
        <taxon>Eukaryota</taxon>
        <taxon>Metazoa</taxon>
        <taxon>Ecdysozoa</taxon>
        <taxon>Arthropoda</taxon>
        <taxon>Hexapoda</taxon>
        <taxon>Insecta</taxon>
        <taxon>Pterygota</taxon>
        <taxon>Neoptera</taxon>
        <taxon>Endopterygota</taxon>
        <taxon>Coleoptera</taxon>
        <taxon>Polyphaga</taxon>
        <taxon>Cucujiformia</taxon>
        <taxon>Chrysomeloidea</taxon>
        <taxon>Chrysomelidae</taxon>
        <taxon>Chrysomelinae</taxon>
        <taxon>Chrysomelini</taxon>
        <taxon>Phaedon</taxon>
    </lineage>
</organism>
<dbReference type="GO" id="GO:0032259">
    <property type="term" value="P:methylation"/>
    <property type="evidence" value="ECO:0007669"/>
    <property type="project" value="UniProtKB-KW"/>
</dbReference>
<accession>A0A9N9SF50</accession>
<dbReference type="AlphaFoldDB" id="A0A9N9SF50"/>
<protein>
    <recommendedName>
        <fullName evidence="1">Methyltransferase domain-containing protein</fullName>
    </recommendedName>
</protein>
<name>A0A9N9SF50_PHACE</name>
<dbReference type="InterPro" id="IPR025714">
    <property type="entry name" value="Methyltranfer_dom"/>
</dbReference>
<evidence type="ECO:0000259" key="1">
    <source>
        <dbReference type="Pfam" id="PF13847"/>
    </source>
</evidence>
<feature type="domain" description="Methyltransferase" evidence="1">
    <location>
        <begin position="33"/>
        <end position="164"/>
    </location>
</feature>
<sequence>MDQPQTYSQYNDLQRTDNLFVLQTYLSLSRWSSDGESVLDVGSGDGKFAVESLIPRLPRTMGRFVGCDCSEAMVRFANENYGRQGREFVRFDIVSEALPEGFAGGFHHIYSFYALHWVRKQRKAFENMYKLLKPGGDIFLTFLAKTDLYQIYKNMSKNKKWKSYTKKEYISPYHGLANPEKRLEKLLVSTGFTTTLCKTETRSFIYPNFDIYKKSIFSVNPIISNLSPDDVPAYTEDFMKEVRNLKSVTISNINNNEESLTVEYQLFVVHAYKPLRKKGFPYDKFCKVVCQECKYQISYLIRRIRDMSKNINE</sequence>
<evidence type="ECO:0000313" key="2">
    <source>
        <dbReference type="EMBL" id="CAG9819632.1"/>
    </source>
</evidence>
<dbReference type="GO" id="GO:0008168">
    <property type="term" value="F:methyltransferase activity"/>
    <property type="evidence" value="ECO:0007669"/>
    <property type="project" value="UniProtKB-KW"/>
</dbReference>
<dbReference type="Pfam" id="PF13847">
    <property type="entry name" value="Methyltransf_31"/>
    <property type="match status" value="1"/>
</dbReference>
<dbReference type="Proteomes" id="UP001153737">
    <property type="component" value="Chromosome 3"/>
</dbReference>
<dbReference type="EMBL" id="OU896709">
    <property type="protein sequence ID" value="CAG9819632.1"/>
    <property type="molecule type" value="Genomic_DNA"/>
</dbReference>
<evidence type="ECO:0000313" key="3">
    <source>
        <dbReference type="Proteomes" id="UP001153737"/>
    </source>
</evidence>
<dbReference type="PANTHER" id="PTHR43861:SF1">
    <property type="entry name" value="TRANS-ACONITATE 2-METHYLTRANSFERASE"/>
    <property type="match status" value="1"/>
</dbReference>
<dbReference type="CDD" id="cd02440">
    <property type="entry name" value="AdoMet_MTases"/>
    <property type="match status" value="1"/>
</dbReference>